<dbReference type="OMA" id="GQWRQDF"/>
<dbReference type="EMBL" id="KL584795">
    <property type="protein sequence ID" value="KEQ90272.1"/>
    <property type="molecule type" value="Genomic_DNA"/>
</dbReference>
<evidence type="ECO:0008006" key="4">
    <source>
        <dbReference type="Google" id="ProtNLM"/>
    </source>
</evidence>
<dbReference type="InParanoid" id="A0A074Y7S9"/>
<protein>
    <recommendedName>
        <fullName evidence="4">Apple domain-containing protein</fullName>
    </recommendedName>
</protein>
<accession>A0A074Y7S9</accession>
<keyword evidence="3" id="KW-1185">Reference proteome</keyword>
<organism evidence="2 3">
    <name type="scientific">Aureobasidium subglaciale (strain EXF-2481)</name>
    <name type="common">Aureobasidium pullulans var. subglaciale</name>
    <dbReference type="NCBI Taxonomy" id="1043005"/>
    <lineage>
        <taxon>Eukaryota</taxon>
        <taxon>Fungi</taxon>
        <taxon>Dikarya</taxon>
        <taxon>Ascomycota</taxon>
        <taxon>Pezizomycotina</taxon>
        <taxon>Dothideomycetes</taxon>
        <taxon>Dothideomycetidae</taxon>
        <taxon>Dothideales</taxon>
        <taxon>Saccotheciaceae</taxon>
        <taxon>Aureobasidium</taxon>
    </lineage>
</organism>
<name>A0A074Y7S9_AURSE</name>
<dbReference type="PANTHER" id="PTHR36578">
    <property type="entry name" value="CHROMOSOME 15, WHOLE GENOME SHOTGUN SEQUENCE"/>
    <property type="match status" value="1"/>
</dbReference>
<evidence type="ECO:0000313" key="3">
    <source>
        <dbReference type="Proteomes" id="UP000030641"/>
    </source>
</evidence>
<evidence type="ECO:0000256" key="1">
    <source>
        <dbReference type="SAM" id="SignalP"/>
    </source>
</evidence>
<dbReference type="PANTHER" id="PTHR36578:SF1">
    <property type="entry name" value="APPLE DOMAIN-CONTAINING PROTEIN"/>
    <property type="match status" value="1"/>
</dbReference>
<dbReference type="Proteomes" id="UP000030641">
    <property type="component" value="Unassembled WGS sequence"/>
</dbReference>
<feature type="signal peptide" evidence="1">
    <location>
        <begin position="1"/>
        <end position="16"/>
    </location>
</feature>
<sequence length="516" mass="54767">MRSSFLYALLPTLVLAAPRPQDINLDAVDAAPDPVIVTPAVAVVAQTATAAAIAAQTLSAAAAIATDPASTDTTGIEKRDDSGSVDLAACNYFCDNTTVTVSARDTSIGGLAKRDVLEARGVTCAKQPTGAGPVTSPDTPEAFAANKDLSKAAQNAITPDGYDSAFTNLQGATTGSNFLVLYTLNSYDTLTCASRCDRDNRCVAFNVYVERDPSLDPDPDKCPSPASTTNYKCTTWGVPVSSEGATNTGQWRASFQILMAGSNGYNKNAAPNAINGFNGPYSYGGAIQAPLDAEGHDTYVGFKYYPFSQSQGYTPGTCASACNAQTAYNKAHPAKDGSYKTCAFFNSYVLSKNGVAQGLYCSMYSQTWAASYGTNYGQYRGSDRYTVSESYGYSTYFNLADSNGNNLSQRYSSAAFYYGTSQPTYQYYFDSNRNLRSSSTDLFCLFPFQGLAYSYFLQQCSGGLQPATCTIASGNLQCVDSSGKPYNFAEYSGGYIVTSQSTPSNQVTVKVSPVSS</sequence>
<dbReference type="GeneID" id="25371080"/>
<dbReference type="RefSeq" id="XP_013338761.1">
    <property type="nucleotide sequence ID" value="XM_013483307.1"/>
</dbReference>
<feature type="chain" id="PRO_5001702955" description="Apple domain-containing protein" evidence="1">
    <location>
        <begin position="17"/>
        <end position="516"/>
    </location>
</feature>
<dbReference type="OrthoDB" id="3931807at2759"/>
<reference evidence="2 3" key="1">
    <citation type="journal article" date="2014" name="BMC Genomics">
        <title>Genome sequencing of four Aureobasidium pullulans varieties: biotechnological potential, stress tolerance, and description of new species.</title>
        <authorList>
            <person name="Gostin Ar C."/>
            <person name="Ohm R.A."/>
            <person name="Kogej T."/>
            <person name="Sonjak S."/>
            <person name="Turk M."/>
            <person name="Zajc J."/>
            <person name="Zalar P."/>
            <person name="Grube M."/>
            <person name="Sun H."/>
            <person name="Han J."/>
            <person name="Sharma A."/>
            <person name="Chiniquy J."/>
            <person name="Ngan C.Y."/>
            <person name="Lipzen A."/>
            <person name="Barry K."/>
            <person name="Grigoriev I.V."/>
            <person name="Gunde-Cimerman N."/>
        </authorList>
    </citation>
    <scope>NUCLEOTIDE SEQUENCE [LARGE SCALE GENOMIC DNA]</scope>
    <source>
        <strain evidence="2 3">EXF-2481</strain>
    </source>
</reference>
<evidence type="ECO:0000313" key="2">
    <source>
        <dbReference type="EMBL" id="KEQ90272.1"/>
    </source>
</evidence>
<keyword evidence="1" id="KW-0732">Signal</keyword>
<dbReference type="STRING" id="1043005.A0A074Y7S9"/>
<gene>
    <name evidence="2" type="ORF">AUEXF2481DRAFT_71684</name>
</gene>
<dbReference type="AlphaFoldDB" id="A0A074Y7S9"/>
<dbReference type="HOGENOM" id="CLU_022878_0_0_1"/>
<proteinExistence type="predicted"/>